<dbReference type="Pfam" id="PF00646">
    <property type="entry name" value="F-box"/>
    <property type="match status" value="1"/>
</dbReference>
<dbReference type="SMART" id="SM00256">
    <property type="entry name" value="FBOX"/>
    <property type="match status" value="1"/>
</dbReference>
<organism evidence="3 4">
    <name type="scientific">Camelina sativa</name>
    <name type="common">False flax</name>
    <name type="synonym">Myagrum sativum</name>
    <dbReference type="NCBI Taxonomy" id="90675"/>
    <lineage>
        <taxon>Eukaryota</taxon>
        <taxon>Viridiplantae</taxon>
        <taxon>Streptophyta</taxon>
        <taxon>Embryophyta</taxon>
        <taxon>Tracheophyta</taxon>
        <taxon>Spermatophyta</taxon>
        <taxon>Magnoliopsida</taxon>
        <taxon>eudicotyledons</taxon>
        <taxon>Gunneridae</taxon>
        <taxon>Pentapetalae</taxon>
        <taxon>rosids</taxon>
        <taxon>malvids</taxon>
        <taxon>Brassicales</taxon>
        <taxon>Brassicaceae</taxon>
        <taxon>Camelineae</taxon>
        <taxon>Camelina</taxon>
    </lineage>
</organism>
<dbReference type="Pfam" id="PF25210">
    <property type="entry name" value="Kelch_FKB95"/>
    <property type="match status" value="1"/>
</dbReference>
<dbReference type="InterPro" id="IPR015915">
    <property type="entry name" value="Kelch-typ_b-propeller"/>
</dbReference>
<feature type="domain" description="F-box" evidence="2">
    <location>
        <begin position="31"/>
        <end position="77"/>
    </location>
</feature>
<dbReference type="InterPro" id="IPR036047">
    <property type="entry name" value="F-box-like_dom_sf"/>
</dbReference>
<gene>
    <name evidence="4" type="primary">LOC104729274</name>
</gene>
<sequence>MYSPKRKRNTVTTTTKKPSLKKKKLSHSPPPTPIPSLPDDMLLSIFARVSRVYYPILSLVSKSFRSLIASPELYETRSLLGRTESCLYLCLQERNPDSNPLWFTHCLKPDRTLTKGTRKTKKTKKSRGNILIPIPVPNPPLAHWSGHASVGSDIYFFGGYIENENVPSSRVLVLDCRSHTLREAPSMKREMLHTFATVIDGKIYVAGGNQDEDTDSLYPIEIFDSKTQIWDHMPIPYWGQNWGGLSISACVEGKFCMVFGRMAMAYDLEECRLDFVDCQMARSWCWSCNCTIDNVLFRYGGAIRWYDTKQSLWKNVKGLKGLLPKFGKNVYVKLVDYGGKMAAFWASLVSPRKGKYKTIWCAVIALERPNSEEIWGKVEWYEAVLTVPVSYEFEHALAVIV</sequence>
<feature type="region of interest" description="Disordered" evidence="1">
    <location>
        <begin position="1"/>
        <end position="33"/>
    </location>
</feature>
<dbReference type="SUPFAM" id="SSF81383">
    <property type="entry name" value="F-box domain"/>
    <property type="match status" value="1"/>
</dbReference>
<dbReference type="Gene3D" id="2.120.10.80">
    <property type="entry name" value="Kelch-type beta propeller"/>
    <property type="match status" value="1"/>
</dbReference>
<dbReference type="InterPro" id="IPR057499">
    <property type="entry name" value="Kelch_FKB95"/>
</dbReference>
<dbReference type="Gene3D" id="1.20.1280.50">
    <property type="match status" value="1"/>
</dbReference>
<evidence type="ECO:0000313" key="3">
    <source>
        <dbReference type="Proteomes" id="UP000694864"/>
    </source>
</evidence>
<dbReference type="PANTHER" id="PTHR24414">
    <property type="entry name" value="F-BOX/KELCH-REPEAT PROTEIN SKIP4"/>
    <property type="match status" value="1"/>
</dbReference>
<evidence type="ECO:0000259" key="2">
    <source>
        <dbReference type="PROSITE" id="PS50181"/>
    </source>
</evidence>
<keyword evidence="3" id="KW-1185">Reference proteome</keyword>
<accession>A0ABM0UUE0</accession>
<protein>
    <submittedName>
        <fullName evidence="4">F-box/kelch-repeat protein At4g39570-like</fullName>
    </submittedName>
</protein>
<proteinExistence type="predicted"/>
<dbReference type="InterPro" id="IPR001810">
    <property type="entry name" value="F-box_dom"/>
</dbReference>
<dbReference type="SUPFAM" id="SSF117281">
    <property type="entry name" value="Kelch motif"/>
    <property type="match status" value="1"/>
</dbReference>
<reference evidence="4" key="2">
    <citation type="submission" date="2025-08" db="UniProtKB">
        <authorList>
            <consortium name="RefSeq"/>
        </authorList>
    </citation>
    <scope>IDENTIFICATION</scope>
    <source>
        <tissue evidence="4">Leaf</tissue>
    </source>
</reference>
<evidence type="ECO:0000313" key="4">
    <source>
        <dbReference type="RefSeq" id="XP_010446508.1"/>
    </source>
</evidence>
<dbReference type="RefSeq" id="XP_010446508.1">
    <property type="nucleotide sequence ID" value="XM_010448206.2"/>
</dbReference>
<dbReference type="InterPro" id="IPR050354">
    <property type="entry name" value="F-box/kelch-repeat_ARATH"/>
</dbReference>
<evidence type="ECO:0000256" key="1">
    <source>
        <dbReference type="SAM" id="MobiDB-lite"/>
    </source>
</evidence>
<name>A0ABM0UUE0_CAMSA</name>
<dbReference type="Proteomes" id="UP000694864">
    <property type="component" value="Chromosome 12"/>
</dbReference>
<dbReference type="PANTHER" id="PTHR24414:SF184">
    <property type="entry name" value="GALACTOSE OXIDASE_KELCH REPEAT SUPERFAMILY PROTEIN"/>
    <property type="match status" value="1"/>
</dbReference>
<dbReference type="GeneID" id="104729274"/>
<dbReference type="CDD" id="cd22152">
    <property type="entry name" value="F-box_AtAFR-like"/>
    <property type="match status" value="1"/>
</dbReference>
<reference evidence="3" key="1">
    <citation type="journal article" date="2014" name="Nat. Commun.">
        <title>The emerging biofuel crop Camelina sativa retains a highly undifferentiated hexaploid genome structure.</title>
        <authorList>
            <person name="Kagale S."/>
            <person name="Koh C."/>
            <person name="Nixon J."/>
            <person name="Bollina V."/>
            <person name="Clarke W.E."/>
            <person name="Tuteja R."/>
            <person name="Spillane C."/>
            <person name="Robinson S.J."/>
            <person name="Links M.G."/>
            <person name="Clarke C."/>
            <person name="Higgins E.E."/>
            <person name="Huebert T."/>
            <person name="Sharpe A.G."/>
            <person name="Parkin I.A."/>
        </authorList>
    </citation>
    <scope>NUCLEOTIDE SEQUENCE [LARGE SCALE GENOMIC DNA]</scope>
    <source>
        <strain evidence="3">cv. DH55</strain>
    </source>
</reference>
<dbReference type="PROSITE" id="PS50181">
    <property type="entry name" value="FBOX"/>
    <property type="match status" value="1"/>
</dbReference>